<keyword evidence="1" id="KW-0175">Coiled coil</keyword>
<sequence>MEELSQSFRALGDPTRLRILRLMARAPLNVSELVSLVGVAQSSVSHHLGKLKGLGLIREERQAGFTYYSLALEPQDARWPLIRLAREAADEEGDLARLEDLLRQREDRQALNERLLEPGQSWFLWAGALASLLPALDVADFGCGTGVLSVAIARWASRVWAIDQSEAALAQARERAAREGRTNITFLREDLHRLSLPPGQRDLVVISQSLHHMESPPAVLSEAARILKPGGKLVLLELMPHDERWVLERLGHRHLGFAPETLEASLREVGFGALTRETHAREGASPFRVFLLTGVKQP</sequence>
<dbReference type="InterPro" id="IPR036390">
    <property type="entry name" value="WH_DNA-bd_sf"/>
</dbReference>
<dbReference type="InterPro" id="IPR001845">
    <property type="entry name" value="HTH_ArsR_DNA-bd_dom"/>
</dbReference>
<dbReference type="PROSITE" id="PS50987">
    <property type="entry name" value="HTH_ARSR_2"/>
    <property type="match status" value="1"/>
</dbReference>
<accession>A0A084SLP1</accession>
<evidence type="ECO:0000313" key="4">
    <source>
        <dbReference type="Proteomes" id="UP000028547"/>
    </source>
</evidence>
<protein>
    <submittedName>
        <fullName evidence="3">ArsR family transcriptional regulator</fullName>
    </submittedName>
</protein>
<dbReference type="NCBIfam" id="NF033788">
    <property type="entry name" value="HTH_metalloreg"/>
    <property type="match status" value="1"/>
</dbReference>
<dbReference type="PRINTS" id="PR00778">
    <property type="entry name" value="HTHARSR"/>
</dbReference>
<dbReference type="PANTHER" id="PTHR43861">
    <property type="entry name" value="TRANS-ACONITATE 2-METHYLTRANSFERASE-RELATED"/>
    <property type="match status" value="1"/>
</dbReference>
<gene>
    <name evidence="3" type="ORF">Q664_35410</name>
</gene>
<dbReference type="AlphaFoldDB" id="A0A084SLP1"/>
<name>A0A084SLP1_9BACT</name>
<evidence type="ECO:0000259" key="2">
    <source>
        <dbReference type="PROSITE" id="PS50987"/>
    </source>
</evidence>
<feature type="domain" description="HTH arsR-type" evidence="2">
    <location>
        <begin position="1"/>
        <end position="96"/>
    </location>
</feature>
<feature type="coiled-coil region" evidence="1">
    <location>
        <begin position="81"/>
        <end position="108"/>
    </location>
</feature>
<dbReference type="Gene3D" id="3.40.50.150">
    <property type="entry name" value="Vaccinia Virus protein VP39"/>
    <property type="match status" value="1"/>
</dbReference>
<dbReference type="RefSeq" id="WP_043405502.1">
    <property type="nucleotide sequence ID" value="NZ_JPMI01000247.1"/>
</dbReference>
<dbReference type="SMART" id="SM00418">
    <property type="entry name" value="HTH_ARSR"/>
    <property type="match status" value="1"/>
</dbReference>
<dbReference type="CDD" id="cd00090">
    <property type="entry name" value="HTH_ARSR"/>
    <property type="match status" value="1"/>
</dbReference>
<dbReference type="InterPro" id="IPR013216">
    <property type="entry name" value="Methyltransf_11"/>
</dbReference>
<dbReference type="InterPro" id="IPR036388">
    <property type="entry name" value="WH-like_DNA-bd_sf"/>
</dbReference>
<dbReference type="GO" id="GO:0008757">
    <property type="term" value="F:S-adenosylmethionine-dependent methyltransferase activity"/>
    <property type="evidence" value="ECO:0007669"/>
    <property type="project" value="InterPro"/>
</dbReference>
<dbReference type="InterPro" id="IPR011991">
    <property type="entry name" value="ArsR-like_HTH"/>
</dbReference>
<dbReference type="InterPro" id="IPR029063">
    <property type="entry name" value="SAM-dependent_MTases_sf"/>
</dbReference>
<dbReference type="Proteomes" id="UP000028547">
    <property type="component" value="Unassembled WGS sequence"/>
</dbReference>
<organism evidence="3 4">
    <name type="scientific">Archangium violaceum Cb vi76</name>
    <dbReference type="NCBI Taxonomy" id="1406225"/>
    <lineage>
        <taxon>Bacteria</taxon>
        <taxon>Pseudomonadati</taxon>
        <taxon>Myxococcota</taxon>
        <taxon>Myxococcia</taxon>
        <taxon>Myxococcales</taxon>
        <taxon>Cystobacterineae</taxon>
        <taxon>Archangiaceae</taxon>
        <taxon>Archangium</taxon>
    </lineage>
</organism>
<reference evidence="3 4" key="1">
    <citation type="submission" date="2014-07" db="EMBL/GenBank/DDBJ databases">
        <title>Draft Genome Sequence of Gephyronic Acid Producer, Cystobacter violaceus Strain Cb vi76.</title>
        <authorList>
            <person name="Stevens D.C."/>
            <person name="Young J."/>
            <person name="Carmichael R."/>
            <person name="Tan J."/>
            <person name="Taylor R.E."/>
        </authorList>
    </citation>
    <scope>NUCLEOTIDE SEQUENCE [LARGE SCALE GENOMIC DNA]</scope>
    <source>
        <strain evidence="3 4">Cb vi76</strain>
    </source>
</reference>
<dbReference type="GO" id="GO:0003700">
    <property type="term" value="F:DNA-binding transcription factor activity"/>
    <property type="evidence" value="ECO:0007669"/>
    <property type="project" value="InterPro"/>
</dbReference>
<dbReference type="Pfam" id="PF01022">
    <property type="entry name" value="HTH_5"/>
    <property type="match status" value="1"/>
</dbReference>
<dbReference type="CDD" id="cd02440">
    <property type="entry name" value="AdoMet_MTases"/>
    <property type="match status" value="1"/>
</dbReference>
<dbReference type="Gene3D" id="1.10.10.10">
    <property type="entry name" value="Winged helix-like DNA-binding domain superfamily/Winged helix DNA-binding domain"/>
    <property type="match status" value="1"/>
</dbReference>
<evidence type="ECO:0000313" key="3">
    <source>
        <dbReference type="EMBL" id="KFA89376.1"/>
    </source>
</evidence>
<dbReference type="SUPFAM" id="SSF53335">
    <property type="entry name" value="S-adenosyl-L-methionine-dependent methyltransferases"/>
    <property type="match status" value="1"/>
</dbReference>
<dbReference type="SUPFAM" id="SSF46785">
    <property type="entry name" value="Winged helix' DNA-binding domain"/>
    <property type="match status" value="1"/>
</dbReference>
<comment type="caution">
    <text evidence="3">The sequence shown here is derived from an EMBL/GenBank/DDBJ whole genome shotgun (WGS) entry which is preliminary data.</text>
</comment>
<evidence type="ECO:0000256" key="1">
    <source>
        <dbReference type="SAM" id="Coils"/>
    </source>
</evidence>
<dbReference type="Pfam" id="PF08241">
    <property type="entry name" value="Methyltransf_11"/>
    <property type="match status" value="1"/>
</dbReference>
<proteinExistence type="predicted"/>
<dbReference type="EMBL" id="JPMI01000247">
    <property type="protein sequence ID" value="KFA89376.1"/>
    <property type="molecule type" value="Genomic_DNA"/>
</dbReference>